<name>R9TL79_9CAUD</name>
<dbReference type="RefSeq" id="YP_008126367.1">
    <property type="nucleotide sequence ID" value="NC_021536.1"/>
</dbReference>
<keyword evidence="2" id="KW-1185">Reference proteome</keyword>
<sequence>MKTTTATYNIRVETCDFKVIEFQRTLPTRPTTQKGIKAQNNKLEQWVMKELPYWTKIDIKLIS</sequence>
<dbReference type="Proteomes" id="UP000204294">
    <property type="component" value="Segment"/>
</dbReference>
<organism evidence="1 2">
    <name type="scientific">Synechococcus phage S-IOM18</name>
    <dbReference type="NCBI Taxonomy" id="754039"/>
    <lineage>
        <taxon>Viruses</taxon>
        <taxon>Duplodnaviria</taxon>
        <taxon>Heunggongvirae</taxon>
        <taxon>Uroviricota</taxon>
        <taxon>Caudoviricetes</taxon>
        <taxon>Pantevenvirales</taxon>
        <taxon>Kyanoviridae</taxon>
        <taxon>Tefnutvirus</taxon>
        <taxon>Tefnutvirus siom18</taxon>
    </lineage>
</organism>
<protein>
    <submittedName>
        <fullName evidence="1">Uncharacterized protein</fullName>
    </submittedName>
</protein>
<gene>
    <name evidence="1" type="ORF">SWYG_00041</name>
</gene>
<evidence type="ECO:0000313" key="2">
    <source>
        <dbReference type="Proteomes" id="UP000204294"/>
    </source>
</evidence>
<dbReference type="KEGG" id="vg:16045457"/>
<evidence type="ECO:0000313" key="1">
    <source>
        <dbReference type="EMBL" id="AGN33553.1"/>
    </source>
</evidence>
<reference evidence="1 2" key="1">
    <citation type="submission" date="2010-09" db="EMBL/GenBank/DDBJ databases">
        <title>The Genome Sequence of Synechococcus phage S-IOM18.</title>
        <authorList>
            <consortium name="The Broad Institute Genome Sequencing Platform"/>
            <person name="Henn M.R."/>
            <person name="Clokie M."/>
            <person name="Levin J."/>
            <person name="Malboeuf C."/>
            <person name="Casali M."/>
            <person name="Russ C."/>
            <person name="Lennon N."/>
            <person name="Chapman S.B."/>
            <person name="Erlich R."/>
            <person name="Young S.K."/>
            <person name="Yandava C."/>
            <person name="Zeng Q."/>
            <person name="Fitzgerald M.F."/>
            <person name="Alvarado L."/>
            <person name="Anderson S."/>
            <person name="Berlin A."/>
            <person name="Chen Z."/>
            <person name="Freedman E."/>
            <person name="Gellesch M."/>
            <person name="Goldberg J."/>
            <person name="Green L."/>
            <person name="Griggs A."/>
            <person name="Gujja S."/>
            <person name="Heilman E.R."/>
            <person name="Heiman D."/>
            <person name="Hollinger A."/>
            <person name="Howarth C."/>
            <person name="Larson L."/>
            <person name="Mehta T."/>
            <person name="Neiman D."/>
            <person name="Pearson M."/>
            <person name="Roberts A."/>
            <person name="Ryan E."/>
            <person name="Saif S."/>
            <person name="Shea T."/>
            <person name="Shenoy N."/>
            <person name="Sisk P."/>
            <person name="Stolte C."/>
            <person name="Sykes S."/>
            <person name="White J."/>
            <person name="Haas B."/>
            <person name="Nusbaum C."/>
            <person name="Birren B."/>
        </authorList>
    </citation>
    <scope>NUCLEOTIDE SEQUENCE [LARGE SCALE GENOMIC DNA]</scope>
    <source>
        <strain evidence="1 2">S-IOM18</strain>
    </source>
</reference>
<dbReference type="OrthoDB" id="28960at10239"/>
<dbReference type="GeneID" id="16045457"/>
<proteinExistence type="predicted"/>
<accession>R9TL79</accession>
<dbReference type="EMBL" id="HQ317383">
    <property type="protein sequence ID" value="AGN33553.1"/>
    <property type="molecule type" value="Genomic_DNA"/>
</dbReference>